<feature type="transmembrane region" description="Helical" evidence="9">
    <location>
        <begin position="339"/>
        <end position="360"/>
    </location>
</feature>
<dbReference type="AlphaFoldDB" id="A0A560WGS5"/>
<keyword evidence="11" id="KW-1185">Reference proteome</keyword>
<keyword evidence="4 9" id="KW-0812">Transmembrane</keyword>
<evidence type="ECO:0000256" key="9">
    <source>
        <dbReference type="SAM" id="Phobius"/>
    </source>
</evidence>
<dbReference type="GO" id="GO:0005886">
    <property type="term" value="C:plasma membrane"/>
    <property type="evidence" value="ECO:0007669"/>
    <property type="project" value="UniProtKB-SubCell"/>
</dbReference>
<accession>A0A560WGS5</accession>
<dbReference type="InterPro" id="IPR018584">
    <property type="entry name" value="GT87"/>
</dbReference>
<keyword evidence="3 10" id="KW-0808">Transferase</keyword>
<organism evidence="10 11">
    <name type="scientific">Marihabitans asiaticum</name>
    <dbReference type="NCBI Taxonomy" id="415218"/>
    <lineage>
        <taxon>Bacteria</taxon>
        <taxon>Bacillati</taxon>
        <taxon>Actinomycetota</taxon>
        <taxon>Actinomycetes</taxon>
        <taxon>Micrococcales</taxon>
        <taxon>Intrasporangiaceae</taxon>
        <taxon>Marihabitans</taxon>
    </lineage>
</organism>
<feature type="transmembrane region" description="Helical" evidence="9">
    <location>
        <begin position="92"/>
        <end position="111"/>
    </location>
</feature>
<evidence type="ECO:0000256" key="2">
    <source>
        <dbReference type="ARBA" id="ARBA00022475"/>
    </source>
</evidence>
<comment type="similarity">
    <text evidence="7">Belongs to the glycosyltransferase 87 family.</text>
</comment>
<evidence type="ECO:0000256" key="7">
    <source>
        <dbReference type="ARBA" id="ARBA00024033"/>
    </source>
</evidence>
<evidence type="ECO:0000256" key="4">
    <source>
        <dbReference type="ARBA" id="ARBA00022692"/>
    </source>
</evidence>
<keyword evidence="6 9" id="KW-0472">Membrane</keyword>
<protein>
    <submittedName>
        <fullName evidence="10">Alpha-1,2-mannosyltransferase</fullName>
    </submittedName>
</protein>
<evidence type="ECO:0000256" key="6">
    <source>
        <dbReference type="ARBA" id="ARBA00023136"/>
    </source>
</evidence>
<feature type="transmembrane region" description="Helical" evidence="9">
    <location>
        <begin position="266"/>
        <end position="284"/>
    </location>
</feature>
<feature type="transmembrane region" description="Helical" evidence="9">
    <location>
        <begin position="316"/>
        <end position="332"/>
    </location>
</feature>
<evidence type="ECO:0000256" key="3">
    <source>
        <dbReference type="ARBA" id="ARBA00022679"/>
    </source>
</evidence>
<keyword evidence="2" id="KW-1003">Cell membrane</keyword>
<feature type="transmembrane region" description="Helical" evidence="9">
    <location>
        <begin position="117"/>
        <end position="134"/>
    </location>
</feature>
<evidence type="ECO:0000256" key="8">
    <source>
        <dbReference type="SAM" id="MobiDB-lite"/>
    </source>
</evidence>
<reference evidence="10 11" key="1">
    <citation type="submission" date="2019-06" db="EMBL/GenBank/DDBJ databases">
        <title>Sequencing the genomes of 1000 actinobacteria strains.</title>
        <authorList>
            <person name="Klenk H.-P."/>
        </authorList>
    </citation>
    <scope>NUCLEOTIDE SEQUENCE [LARGE SCALE GENOMIC DNA]</scope>
    <source>
        <strain evidence="10 11">DSM 18935</strain>
    </source>
</reference>
<dbReference type="EMBL" id="VIUW01000001">
    <property type="protein sequence ID" value="TWD16869.1"/>
    <property type="molecule type" value="Genomic_DNA"/>
</dbReference>
<feature type="region of interest" description="Disordered" evidence="8">
    <location>
        <begin position="399"/>
        <end position="426"/>
    </location>
</feature>
<keyword evidence="10" id="KW-0328">Glycosyltransferase</keyword>
<dbReference type="Pfam" id="PF09594">
    <property type="entry name" value="GT87"/>
    <property type="match status" value="1"/>
</dbReference>
<keyword evidence="5 9" id="KW-1133">Transmembrane helix</keyword>
<dbReference type="Proteomes" id="UP000315628">
    <property type="component" value="Unassembled WGS sequence"/>
</dbReference>
<gene>
    <name evidence="10" type="ORF">FB557_0415</name>
</gene>
<sequence>MTRPTTTHWLLAAVVFVALAAWPITKFLFLFPQDQWQVDIQVYREAGISVLQGRPVYQQMTDPPQLLPFTYPPIAALLAVPLALVPFEVAAWTWTIVQLAANLAIAWVAWIHVRRRVGAWAPVLVAAVAGAFLWTQPVGDGIRFAQVNAFLVLAILLDLKRPRLPVLRSIPPGVFVGLAMAIKLTPGVFIIHYLVCKRWREAATAIVTASLVSIGAWMVLPSASFAFWGGALSDPTRLGPNDGSANQAFRALLLRRGLEAGSTELLLAWAPYLLVIGGVCFWLARRAYRQGDWLMEAAVVGLAGFLLSPVSWVHHLHWLMVIVPAIIGASGGRDRVRLAVAAIPFAWFVATMPFWGVLWKREQREPAWFGDLLVEGNVIGSLVILALLAWAISRGDRDAAGGSGAVAAQAEAGSQSPPVGSRPWSR</sequence>
<dbReference type="GO" id="GO:0016758">
    <property type="term" value="F:hexosyltransferase activity"/>
    <property type="evidence" value="ECO:0007669"/>
    <property type="project" value="InterPro"/>
</dbReference>
<feature type="compositionally biased region" description="Low complexity" evidence="8">
    <location>
        <begin position="405"/>
        <end position="416"/>
    </location>
</feature>
<feature type="transmembrane region" description="Helical" evidence="9">
    <location>
        <begin position="202"/>
        <end position="228"/>
    </location>
</feature>
<feature type="transmembrane region" description="Helical" evidence="9">
    <location>
        <begin position="174"/>
        <end position="195"/>
    </location>
</feature>
<evidence type="ECO:0000313" key="11">
    <source>
        <dbReference type="Proteomes" id="UP000315628"/>
    </source>
</evidence>
<evidence type="ECO:0000256" key="1">
    <source>
        <dbReference type="ARBA" id="ARBA00004651"/>
    </source>
</evidence>
<comment type="subcellular location">
    <subcellularLocation>
        <location evidence="1">Cell membrane</location>
        <topology evidence="1">Multi-pass membrane protein</topology>
    </subcellularLocation>
</comment>
<proteinExistence type="inferred from homology"/>
<evidence type="ECO:0000313" key="10">
    <source>
        <dbReference type="EMBL" id="TWD16869.1"/>
    </source>
</evidence>
<comment type="caution">
    <text evidence="10">The sequence shown here is derived from an EMBL/GenBank/DDBJ whole genome shotgun (WGS) entry which is preliminary data.</text>
</comment>
<name>A0A560WGS5_9MICO</name>
<dbReference type="RefSeq" id="WP_246074323.1">
    <property type="nucleotide sequence ID" value="NZ_BAAAYT010000002.1"/>
</dbReference>
<evidence type="ECO:0000256" key="5">
    <source>
        <dbReference type="ARBA" id="ARBA00022989"/>
    </source>
</evidence>
<feature type="transmembrane region" description="Helical" evidence="9">
    <location>
        <begin position="372"/>
        <end position="392"/>
    </location>
</feature>